<dbReference type="WBParaSite" id="L893_g32943.t1">
    <property type="protein sequence ID" value="L893_g32943.t1"/>
    <property type="gene ID" value="L893_g32943"/>
</dbReference>
<protein>
    <submittedName>
        <fullName evidence="2">Uncharacterized protein</fullName>
    </submittedName>
</protein>
<accession>A0A1I8A525</accession>
<keyword evidence="1" id="KW-1185">Reference proteome</keyword>
<evidence type="ECO:0000313" key="2">
    <source>
        <dbReference type="WBParaSite" id="L893_g32943.t1"/>
    </source>
</evidence>
<reference evidence="2" key="1">
    <citation type="submission" date="2016-11" db="UniProtKB">
        <authorList>
            <consortium name="WormBaseParasite"/>
        </authorList>
    </citation>
    <scope>IDENTIFICATION</scope>
</reference>
<dbReference type="Proteomes" id="UP000095287">
    <property type="component" value="Unplaced"/>
</dbReference>
<evidence type="ECO:0000313" key="1">
    <source>
        <dbReference type="Proteomes" id="UP000095287"/>
    </source>
</evidence>
<dbReference type="AlphaFoldDB" id="A0A1I8A525"/>
<proteinExistence type="predicted"/>
<sequence>MGHFRFEPQMSHKERTQNQDALLKITKIKARSCDIATLQPDCHTAASTARERHLFRFHFLMNTLSECLSMTWPGIPMTNELRLASPLN</sequence>
<organism evidence="1 2">
    <name type="scientific">Steinernema glaseri</name>
    <dbReference type="NCBI Taxonomy" id="37863"/>
    <lineage>
        <taxon>Eukaryota</taxon>
        <taxon>Metazoa</taxon>
        <taxon>Ecdysozoa</taxon>
        <taxon>Nematoda</taxon>
        <taxon>Chromadorea</taxon>
        <taxon>Rhabditida</taxon>
        <taxon>Tylenchina</taxon>
        <taxon>Panagrolaimomorpha</taxon>
        <taxon>Strongyloidoidea</taxon>
        <taxon>Steinernematidae</taxon>
        <taxon>Steinernema</taxon>
    </lineage>
</organism>
<name>A0A1I8A525_9BILA</name>